<feature type="chain" id="PRO_5045033167" evidence="1">
    <location>
        <begin position="29"/>
        <end position="326"/>
    </location>
</feature>
<organism evidence="3 5">
    <name type="scientific">Labrys neptuniae</name>
    <dbReference type="NCBI Taxonomy" id="376174"/>
    <lineage>
        <taxon>Bacteria</taxon>
        <taxon>Pseudomonadati</taxon>
        <taxon>Pseudomonadota</taxon>
        <taxon>Alphaproteobacteria</taxon>
        <taxon>Hyphomicrobiales</taxon>
        <taxon>Xanthobacteraceae</taxon>
        <taxon>Labrys</taxon>
    </lineage>
</organism>
<evidence type="ECO:0000256" key="1">
    <source>
        <dbReference type="SAM" id="SignalP"/>
    </source>
</evidence>
<dbReference type="InterPro" id="IPR007487">
    <property type="entry name" value="ABC_transpt-TYRBP-like"/>
</dbReference>
<name>A0ABV6ZNW9_9HYPH</name>
<dbReference type="EMBL" id="JBFNQD010000009">
    <property type="protein sequence ID" value="MEW9308400.1"/>
    <property type="molecule type" value="Genomic_DNA"/>
</dbReference>
<dbReference type="PANTHER" id="PTHR35271">
    <property type="entry name" value="ABC TRANSPORTER, SUBSTRATE-BINDING LIPOPROTEIN-RELATED"/>
    <property type="match status" value="1"/>
</dbReference>
<dbReference type="SUPFAM" id="SSF53822">
    <property type="entry name" value="Periplasmic binding protein-like I"/>
    <property type="match status" value="1"/>
</dbReference>
<accession>A0ABV6ZNW9</accession>
<dbReference type="PANTHER" id="PTHR35271:SF1">
    <property type="entry name" value="ABC TRANSPORTER, SUBSTRATE-BINDING LIPOPROTEIN"/>
    <property type="match status" value="1"/>
</dbReference>
<dbReference type="EMBL" id="JBHGPK010000023">
    <property type="protein sequence ID" value="MFC2253847.1"/>
    <property type="molecule type" value="Genomic_DNA"/>
</dbReference>
<dbReference type="Proteomes" id="UP001555786">
    <property type="component" value="Unassembled WGS sequence"/>
</dbReference>
<dbReference type="Proteomes" id="UP001595190">
    <property type="component" value="Unassembled WGS sequence"/>
</dbReference>
<dbReference type="RefSeq" id="WP_367625487.1">
    <property type="nucleotide sequence ID" value="NZ_JBFNQD010000009.1"/>
</dbReference>
<gene>
    <name evidence="2" type="ORF">ABXS05_22800</name>
    <name evidence="3" type="ORF">ACETRX_29730</name>
</gene>
<reference evidence="2 4" key="1">
    <citation type="submission" date="2024-07" db="EMBL/GenBank/DDBJ databases">
        <title>Description of Labrys sedimenti sp. nov., isolated from a diclofenac-degrading enrichment culture.</title>
        <authorList>
            <person name="Tancsics A."/>
            <person name="Csepanyi A."/>
        </authorList>
    </citation>
    <scope>NUCLEOTIDE SEQUENCE [LARGE SCALE GENOMIC DNA]</scope>
    <source>
        <strain evidence="2 4">LMG 23578</strain>
    </source>
</reference>
<proteinExistence type="predicted"/>
<comment type="caution">
    <text evidence="3">The sequence shown here is derived from an EMBL/GenBank/DDBJ whole genome shotgun (WGS) entry which is preliminary data.</text>
</comment>
<evidence type="ECO:0000313" key="3">
    <source>
        <dbReference type="EMBL" id="MFC2253847.1"/>
    </source>
</evidence>
<dbReference type="Pfam" id="PF04392">
    <property type="entry name" value="ABC_sub_bind"/>
    <property type="match status" value="1"/>
</dbReference>
<dbReference type="InterPro" id="IPR028082">
    <property type="entry name" value="Peripla_BP_I"/>
</dbReference>
<evidence type="ECO:0000313" key="4">
    <source>
        <dbReference type="Proteomes" id="UP001555786"/>
    </source>
</evidence>
<keyword evidence="4" id="KW-1185">Reference proteome</keyword>
<sequence length="326" mass="33103">MIPLRSLGLAAALLASLAQGSLIQAAAAADKPVVAITAIVEHPSLNAIREGVKAGLKDKGYAEGEAITVLYESAQGNPATAAQIAQKFVGEAPAVIVPITTPSSQAVAAATKDIPVVFAAVTDPLGAQLIKTLDKPGGNITGVSDFPPAAGQLDLIKEVLPKAKVVGVVYNSGEVNSLSVIEALRKLAGERGFEILPSPATKSSDVGSAAQNLVGKADAIYIPNDNLVVSALESVLQVGFDSRLPVFASDPDSVGRGAVAALGLDQFEIGRQAGHVAARILKGEKPGDIPVENSKGVSLVVNSKAAEKMGAPLPQAVLARAKDVAK</sequence>
<dbReference type="CDD" id="cd06325">
    <property type="entry name" value="PBP1_ABC_unchar_transporter"/>
    <property type="match status" value="1"/>
</dbReference>
<evidence type="ECO:0000313" key="5">
    <source>
        <dbReference type="Proteomes" id="UP001595190"/>
    </source>
</evidence>
<keyword evidence="1" id="KW-0732">Signal</keyword>
<feature type="signal peptide" evidence="1">
    <location>
        <begin position="1"/>
        <end position="28"/>
    </location>
</feature>
<dbReference type="Gene3D" id="3.40.50.2300">
    <property type="match status" value="2"/>
</dbReference>
<evidence type="ECO:0000313" key="2">
    <source>
        <dbReference type="EMBL" id="MEW9308400.1"/>
    </source>
</evidence>
<protein>
    <submittedName>
        <fullName evidence="3">ABC transporter substrate-binding protein</fullName>
    </submittedName>
</protein>
<reference evidence="3 5" key="2">
    <citation type="submission" date="2024-09" db="EMBL/GenBank/DDBJ databases">
        <title>Description of Labrys sedimenti sp. nov., isolated from a diclofenac-degrading enrichment culture, and genome-based reclassification of Labrys portucalensis as a later heterotypic synonym of Labrys neptuniae.</title>
        <authorList>
            <person name="Tancsics A."/>
            <person name="Csepanyi A."/>
        </authorList>
    </citation>
    <scope>NUCLEOTIDE SEQUENCE [LARGE SCALE GENOMIC DNA]</scope>
    <source>
        <strain evidence="3 5">LMG 23412</strain>
    </source>
</reference>